<proteinExistence type="inferred from homology"/>
<dbReference type="Gene3D" id="3.40.50.720">
    <property type="entry name" value="NAD(P)-binding Rossmann-like Domain"/>
    <property type="match status" value="1"/>
</dbReference>
<dbReference type="RefSeq" id="WP_320313409.1">
    <property type="nucleotide sequence ID" value="NZ_JAVIKH010000006.1"/>
</dbReference>
<dbReference type="PRINTS" id="PR00081">
    <property type="entry name" value="GDHRDH"/>
</dbReference>
<keyword evidence="4" id="KW-1185">Reference proteome</keyword>
<dbReference type="EMBL" id="JAVIKH010000006">
    <property type="protein sequence ID" value="MDX8336004.1"/>
    <property type="molecule type" value="Genomic_DNA"/>
</dbReference>
<dbReference type="PANTHER" id="PTHR43639:SF1">
    <property type="entry name" value="SHORT-CHAIN DEHYDROGENASE_REDUCTASE FAMILY PROTEIN"/>
    <property type="match status" value="1"/>
</dbReference>
<dbReference type="EC" id="1.1.1.47" evidence="3"/>
<dbReference type="GO" id="GO:0047936">
    <property type="term" value="F:glucose 1-dehydrogenase [NAD(P)+] activity"/>
    <property type="evidence" value="ECO:0007669"/>
    <property type="project" value="UniProtKB-EC"/>
</dbReference>
<protein>
    <submittedName>
        <fullName evidence="3">Glucose 1-dehydrogenase</fullName>
        <ecNumber evidence="3">1.1.1.47</ecNumber>
    </submittedName>
</protein>
<dbReference type="InterPro" id="IPR036291">
    <property type="entry name" value="NAD(P)-bd_dom_sf"/>
</dbReference>
<dbReference type="Proteomes" id="UP001279681">
    <property type="component" value="Unassembled WGS sequence"/>
</dbReference>
<sequence length="259" mass="27333">MLNLENHYNLKGMVAIVTGAAAGIGKASALILAKAGANIVCADLNKVDADNTAIEARGEGVKAIGVKCDVTSKEDLENLVKATLEEFGKINILVNVAGGGGGGHENFLELTPEYINKIYNLNVFSIFNLSRLCAPHMIASEYGSIINISSMASLMQSHNMSVYGSSKAAVNQLTKYMAVDLGPIIRVNGIAPGAIKTHALETVLTPELENVMLKKTPLKVLGEADDIAMAVFFFASPLSKWVSGQILAVNGGGEQDLEN</sequence>
<name>A0ABU4W9X4_9FUSO</name>
<reference evidence="4" key="1">
    <citation type="submission" date="2023-07" db="EMBL/GenBank/DDBJ databases">
        <authorList>
            <person name="Colorado M.A."/>
            <person name="Villamil L.M."/>
            <person name="Melo J.F."/>
            <person name="Rodriguez J.A."/>
            <person name="Ruiz R.Y."/>
        </authorList>
    </citation>
    <scope>NUCLEOTIDE SEQUENCE [LARGE SCALE GENOMIC DNA]</scope>
    <source>
        <strain evidence="4">C33</strain>
    </source>
</reference>
<accession>A0ABU4W9X4</accession>
<comment type="caution">
    <text evidence="3">The sequence shown here is derived from an EMBL/GenBank/DDBJ whole genome shotgun (WGS) entry which is preliminary data.</text>
</comment>
<dbReference type="PRINTS" id="PR00080">
    <property type="entry name" value="SDRFAMILY"/>
</dbReference>
<evidence type="ECO:0000313" key="3">
    <source>
        <dbReference type="EMBL" id="MDX8336004.1"/>
    </source>
</evidence>
<dbReference type="SUPFAM" id="SSF51735">
    <property type="entry name" value="NAD(P)-binding Rossmann-fold domains"/>
    <property type="match status" value="1"/>
</dbReference>
<evidence type="ECO:0000313" key="4">
    <source>
        <dbReference type="Proteomes" id="UP001279681"/>
    </source>
</evidence>
<keyword evidence="2 3" id="KW-0560">Oxidoreductase</keyword>
<organism evidence="3 4">
    <name type="scientific">Candidatus Cetobacterium colombiensis</name>
    <dbReference type="NCBI Taxonomy" id="3073100"/>
    <lineage>
        <taxon>Bacteria</taxon>
        <taxon>Fusobacteriati</taxon>
        <taxon>Fusobacteriota</taxon>
        <taxon>Fusobacteriia</taxon>
        <taxon>Fusobacteriales</taxon>
        <taxon>Fusobacteriaceae</taxon>
        <taxon>Cetobacterium</taxon>
    </lineage>
</organism>
<dbReference type="InterPro" id="IPR002347">
    <property type="entry name" value="SDR_fam"/>
</dbReference>
<dbReference type="PANTHER" id="PTHR43639">
    <property type="entry name" value="OXIDOREDUCTASE, SHORT-CHAIN DEHYDROGENASE/REDUCTASE FAMILY (AFU_ORTHOLOGUE AFUA_5G02870)"/>
    <property type="match status" value="1"/>
</dbReference>
<evidence type="ECO:0000256" key="1">
    <source>
        <dbReference type="ARBA" id="ARBA00006484"/>
    </source>
</evidence>
<dbReference type="Pfam" id="PF13561">
    <property type="entry name" value="adh_short_C2"/>
    <property type="match status" value="1"/>
</dbReference>
<comment type="similarity">
    <text evidence="1">Belongs to the short-chain dehydrogenases/reductases (SDR) family.</text>
</comment>
<gene>
    <name evidence="3" type="ORF">RFV38_05760</name>
</gene>
<dbReference type="NCBIfam" id="NF005559">
    <property type="entry name" value="PRK07231.1"/>
    <property type="match status" value="1"/>
</dbReference>
<evidence type="ECO:0000256" key="2">
    <source>
        <dbReference type="ARBA" id="ARBA00023002"/>
    </source>
</evidence>